<dbReference type="RefSeq" id="XP_024573142.1">
    <property type="nucleotide sequence ID" value="XM_024722023.1"/>
</dbReference>
<protein>
    <submittedName>
        <fullName evidence="1">Uncharacterized protein</fullName>
    </submittedName>
</protein>
<dbReference type="Proteomes" id="UP000054928">
    <property type="component" value="Unassembled WGS sequence"/>
</dbReference>
<organism evidence="1 2">
    <name type="scientific">Plasmopara halstedii</name>
    <name type="common">Downy mildew of sunflower</name>
    <dbReference type="NCBI Taxonomy" id="4781"/>
    <lineage>
        <taxon>Eukaryota</taxon>
        <taxon>Sar</taxon>
        <taxon>Stramenopiles</taxon>
        <taxon>Oomycota</taxon>
        <taxon>Peronosporomycetes</taxon>
        <taxon>Peronosporales</taxon>
        <taxon>Peronosporaceae</taxon>
        <taxon>Plasmopara</taxon>
    </lineage>
</organism>
<dbReference type="GeneID" id="36399077"/>
<dbReference type="EMBL" id="CCYD01000246">
    <property type="protein sequence ID" value="CEG36773.1"/>
    <property type="molecule type" value="Genomic_DNA"/>
</dbReference>
<evidence type="ECO:0000313" key="2">
    <source>
        <dbReference type="Proteomes" id="UP000054928"/>
    </source>
</evidence>
<dbReference type="AlphaFoldDB" id="A0A0P1A943"/>
<name>A0A0P1A943_PLAHL</name>
<evidence type="ECO:0000313" key="1">
    <source>
        <dbReference type="EMBL" id="CEG36773.1"/>
    </source>
</evidence>
<reference evidence="2" key="1">
    <citation type="submission" date="2014-09" db="EMBL/GenBank/DDBJ databases">
        <authorList>
            <person name="Sharma Rahul"/>
            <person name="Thines Marco"/>
        </authorList>
    </citation>
    <scope>NUCLEOTIDE SEQUENCE [LARGE SCALE GENOMIC DNA]</scope>
</reference>
<keyword evidence="2" id="KW-1185">Reference proteome</keyword>
<accession>A0A0P1A943</accession>
<proteinExistence type="predicted"/>
<sequence>MSSDTRTFVLKNPLGSGSDVDIFMAMCVLIKIVKVEWATVMTLKRKDSFCRVLRCRRLGSQGVAYVDLVAAVAAKKQTAVEMEEDQTHTCMVRHHLLSYRLYYPIVIETLRWRSTSFYPIFVACCALKGAWYVYKK</sequence>